<evidence type="ECO:0000256" key="4">
    <source>
        <dbReference type="ARBA" id="ARBA00022692"/>
    </source>
</evidence>
<keyword evidence="4 7" id="KW-0812">Transmembrane</keyword>
<dbReference type="Pfam" id="PF21088">
    <property type="entry name" value="MS_channel_1st"/>
    <property type="match status" value="1"/>
</dbReference>
<evidence type="ECO:0000313" key="12">
    <source>
        <dbReference type="Proteomes" id="UP000018837"/>
    </source>
</evidence>
<dbReference type="PATRIC" id="fig|1411148.3.peg.205"/>
<dbReference type="InterPro" id="IPR011066">
    <property type="entry name" value="MscS_channel_C_sf"/>
</dbReference>
<dbReference type="InterPro" id="IPR006685">
    <property type="entry name" value="MscS_channel_2nd"/>
</dbReference>
<dbReference type="GO" id="GO:0008381">
    <property type="term" value="F:mechanosensitive monoatomic ion channel activity"/>
    <property type="evidence" value="ECO:0007669"/>
    <property type="project" value="InterPro"/>
</dbReference>
<dbReference type="SUPFAM" id="SSF50182">
    <property type="entry name" value="Sm-like ribonucleoproteins"/>
    <property type="match status" value="1"/>
</dbReference>
<proteinExistence type="inferred from homology"/>
<comment type="similarity">
    <text evidence="2">Belongs to the MscS (TC 1.A.23) family.</text>
</comment>
<reference evidence="11 12" key="1">
    <citation type="submission" date="2013-11" db="EMBL/GenBank/DDBJ databases">
        <title>Single cell genomics of uncultured Tannerella BU063 (oral taxon 286).</title>
        <authorList>
            <person name="Beall C.J."/>
            <person name="Campbell A.G."/>
            <person name="Griffen A.L."/>
            <person name="Podar M."/>
            <person name="Leys E.J."/>
        </authorList>
    </citation>
    <scope>NUCLEOTIDE SEQUENCE [LARGE SCALE GENOMIC DNA]</scope>
    <source>
        <strain evidence="11">Cell 2</strain>
    </source>
</reference>
<dbReference type="InterPro" id="IPR006686">
    <property type="entry name" value="MscS_channel_CS"/>
</dbReference>
<keyword evidence="6 7" id="KW-0472">Membrane</keyword>
<feature type="domain" description="Mechanosensitive ion channel MscS" evidence="8">
    <location>
        <begin position="181"/>
        <end position="247"/>
    </location>
</feature>
<evidence type="ECO:0000256" key="5">
    <source>
        <dbReference type="ARBA" id="ARBA00022989"/>
    </source>
</evidence>
<accession>W2C6R2</accession>
<feature type="transmembrane region" description="Helical" evidence="7">
    <location>
        <begin position="14"/>
        <end position="32"/>
    </location>
</feature>
<keyword evidence="3" id="KW-1003">Cell membrane</keyword>
<dbReference type="SUPFAM" id="SSF82689">
    <property type="entry name" value="Mechanosensitive channel protein MscS (YggB), C-terminal domain"/>
    <property type="match status" value="1"/>
</dbReference>
<evidence type="ECO:0000259" key="9">
    <source>
        <dbReference type="Pfam" id="PF21082"/>
    </source>
</evidence>
<dbReference type="GO" id="GO:0005886">
    <property type="term" value="C:plasma membrane"/>
    <property type="evidence" value="ECO:0007669"/>
    <property type="project" value="UniProtKB-SubCell"/>
</dbReference>
<dbReference type="InterPro" id="IPR011014">
    <property type="entry name" value="MscS_channel_TM-2"/>
</dbReference>
<evidence type="ECO:0000256" key="6">
    <source>
        <dbReference type="ARBA" id="ARBA00023136"/>
    </source>
</evidence>
<keyword evidence="5 7" id="KW-1133">Transmembrane helix</keyword>
<feature type="domain" description="Mechanosensitive ion channel transmembrane helices 2/3" evidence="10">
    <location>
        <begin position="141"/>
        <end position="180"/>
    </location>
</feature>
<dbReference type="Pfam" id="PF21082">
    <property type="entry name" value="MS_channel_3rd"/>
    <property type="match status" value="1"/>
</dbReference>
<dbReference type="AlphaFoldDB" id="W2C6R2"/>
<evidence type="ECO:0000259" key="10">
    <source>
        <dbReference type="Pfam" id="PF21088"/>
    </source>
</evidence>
<dbReference type="InterPro" id="IPR010920">
    <property type="entry name" value="LSM_dom_sf"/>
</dbReference>
<dbReference type="SUPFAM" id="SSF82861">
    <property type="entry name" value="Mechanosensitive channel protein MscS (YggB), transmembrane region"/>
    <property type="match status" value="1"/>
</dbReference>
<dbReference type="Gene3D" id="3.30.70.100">
    <property type="match status" value="1"/>
</dbReference>
<feature type="transmembrane region" description="Helical" evidence="7">
    <location>
        <begin position="94"/>
        <end position="112"/>
    </location>
</feature>
<sequence length="355" mass="39201">MWDKLYYGNSLRDWGISLLIIVGALIVNKLISVINRRVVRRIAERSRTRIDDLLSDALEPPILLGVMLFAVWISLGRLDLGVKFHHFLRNAYEVLVTLNVTWLFARVIARLIESVFTSRDGSATTRLNINTHLVPLIKRGVLIVVWAIGIVMALHNIGVTVTTLMGTLGIGGMAFALASQDTIKNIFGGVTIFTDQTFQIGDIIRIGDTEGTVVDVGLRSTRLRTYDGRLVILPNSQLIDAVVTNISSEPGRRIVIDLGLTYDTSPEKMRQAMAILSSMDDRVRGVEPGSIIAAFVAFADSSLTIRLIYFIRKSADIFGTQTEVNFDILSQFNAAGLNFAFPSRTVYIDKGSDPS</sequence>
<name>W2C6R2_9BACT</name>
<evidence type="ECO:0000259" key="8">
    <source>
        <dbReference type="Pfam" id="PF00924"/>
    </source>
</evidence>
<comment type="subcellular location">
    <subcellularLocation>
        <location evidence="1">Cell membrane</location>
        <topology evidence="1">Multi-pass membrane protein</topology>
    </subcellularLocation>
</comment>
<comment type="caution">
    <text evidence="11">The sequence shown here is derived from an EMBL/GenBank/DDBJ whole genome shotgun (WGS) entry which is preliminary data.</text>
</comment>
<gene>
    <name evidence="11" type="ORF">N425_02130</name>
</gene>
<evidence type="ECO:0000256" key="2">
    <source>
        <dbReference type="ARBA" id="ARBA00008017"/>
    </source>
</evidence>
<protein>
    <submittedName>
        <fullName evidence="11">Transporter</fullName>
    </submittedName>
</protein>
<dbReference type="PANTHER" id="PTHR30221">
    <property type="entry name" value="SMALL-CONDUCTANCE MECHANOSENSITIVE CHANNEL"/>
    <property type="match status" value="1"/>
</dbReference>
<dbReference type="Proteomes" id="UP000018837">
    <property type="component" value="Unassembled WGS sequence"/>
</dbReference>
<evidence type="ECO:0000256" key="3">
    <source>
        <dbReference type="ARBA" id="ARBA00022475"/>
    </source>
</evidence>
<dbReference type="PROSITE" id="PS01246">
    <property type="entry name" value="UPF0003"/>
    <property type="match status" value="1"/>
</dbReference>
<dbReference type="InterPro" id="IPR049142">
    <property type="entry name" value="MS_channel_1st"/>
</dbReference>
<dbReference type="InterPro" id="IPR023408">
    <property type="entry name" value="MscS_beta-dom_sf"/>
</dbReference>
<feature type="domain" description="Mechanosensitive ion channel MscS C-terminal" evidence="9">
    <location>
        <begin position="254"/>
        <end position="339"/>
    </location>
</feature>
<evidence type="ECO:0000256" key="7">
    <source>
        <dbReference type="SAM" id="Phobius"/>
    </source>
</evidence>
<dbReference type="InterPro" id="IPR049278">
    <property type="entry name" value="MS_channel_C"/>
</dbReference>
<evidence type="ECO:0000313" key="11">
    <source>
        <dbReference type="EMBL" id="ETK02840.1"/>
    </source>
</evidence>
<evidence type="ECO:0000256" key="1">
    <source>
        <dbReference type="ARBA" id="ARBA00004651"/>
    </source>
</evidence>
<feature type="transmembrane region" description="Helical" evidence="7">
    <location>
        <begin position="53"/>
        <end position="74"/>
    </location>
</feature>
<dbReference type="Gene3D" id="1.10.287.1260">
    <property type="match status" value="1"/>
</dbReference>
<dbReference type="PANTHER" id="PTHR30221:SF1">
    <property type="entry name" value="SMALL-CONDUCTANCE MECHANOSENSITIVE CHANNEL"/>
    <property type="match status" value="1"/>
</dbReference>
<dbReference type="Pfam" id="PF00924">
    <property type="entry name" value="MS_channel_2nd"/>
    <property type="match status" value="1"/>
</dbReference>
<dbReference type="Gene3D" id="2.30.30.60">
    <property type="match status" value="1"/>
</dbReference>
<organism evidence="11 12">
    <name type="scientific">Tannerella sp. oral taxon BU063 isolate Cell 2</name>
    <dbReference type="NCBI Taxonomy" id="1411148"/>
    <lineage>
        <taxon>Bacteria</taxon>
        <taxon>Pseudomonadati</taxon>
        <taxon>Bacteroidota</taxon>
        <taxon>Bacteroidia</taxon>
        <taxon>Bacteroidales</taxon>
        <taxon>Tannerellaceae</taxon>
        <taxon>Tannerella</taxon>
    </lineage>
</organism>
<dbReference type="EMBL" id="AYUF01000295">
    <property type="protein sequence ID" value="ETK02840.1"/>
    <property type="molecule type" value="Genomic_DNA"/>
</dbReference>
<dbReference type="InterPro" id="IPR045275">
    <property type="entry name" value="MscS_archaea/bacteria_type"/>
</dbReference>